<dbReference type="EMBL" id="MQUA01000013">
    <property type="protein sequence ID" value="PQB07388.1"/>
    <property type="molecule type" value="Genomic_DNA"/>
</dbReference>
<dbReference type="Proteomes" id="UP000239522">
    <property type="component" value="Unassembled WGS sequence"/>
</dbReference>
<evidence type="ECO:0000313" key="3">
    <source>
        <dbReference type="EMBL" id="PQB07388.1"/>
    </source>
</evidence>
<keyword evidence="1 3" id="KW-0328">Glycosyltransferase</keyword>
<protein>
    <submittedName>
        <fullName evidence="3">Alpha-1,2-fucosyltransferase</fullName>
    </submittedName>
</protein>
<dbReference type="PANTHER" id="PTHR11927:SF9">
    <property type="entry name" value="L-FUCOSYLTRANSFERASE"/>
    <property type="match status" value="1"/>
</dbReference>
<keyword evidence="4" id="KW-1185">Reference proteome</keyword>
<keyword evidence="2 3" id="KW-0808">Transferase</keyword>
<proteinExistence type="predicted"/>
<dbReference type="PANTHER" id="PTHR11927">
    <property type="entry name" value="GALACTOSIDE 2-L-FUCOSYLTRANSFERASE"/>
    <property type="match status" value="1"/>
</dbReference>
<evidence type="ECO:0000256" key="2">
    <source>
        <dbReference type="ARBA" id="ARBA00022679"/>
    </source>
</evidence>
<dbReference type="RefSeq" id="WP_104809599.1">
    <property type="nucleotide sequence ID" value="NZ_MQUA01000013.1"/>
</dbReference>
<sequence>MIVVRIIGGLGNQMFQYAYAKSLQQRGYKVIIDVSKSKKYKLHGGYQLDKFKIDLEISTKLSNFKSKLGLTKVVKEKSLLFNEQYLNRTKNEYVKGYFQTEKYFTEIRTILLAQFIIKDKLSNSTKGYSEEINLKENSCSLHVRRGDYISNRKTNSIHGTCGLHYYCEAVKLMIENHNNTHFYIFSDDIPWAKENIKPENVTYIEHTTVPHEDMLLMSLCKHNITANSSFSWWGAWLNKNENKTVIAPKIWFLEKDNEIACESWIKI</sequence>
<evidence type="ECO:0000256" key="1">
    <source>
        <dbReference type="ARBA" id="ARBA00022676"/>
    </source>
</evidence>
<dbReference type="GO" id="GO:0008107">
    <property type="term" value="F:galactoside 2-alpha-L-fucosyltransferase activity"/>
    <property type="evidence" value="ECO:0007669"/>
    <property type="project" value="InterPro"/>
</dbReference>
<dbReference type="InterPro" id="IPR002516">
    <property type="entry name" value="Glyco_trans_11"/>
</dbReference>
<dbReference type="GO" id="GO:0005975">
    <property type="term" value="P:carbohydrate metabolic process"/>
    <property type="evidence" value="ECO:0007669"/>
    <property type="project" value="InterPro"/>
</dbReference>
<dbReference type="CDD" id="cd11301">
    <property type="entry name" value="Fut1_Fut2_like"/>
    <property type="match status" value="1"/>
</dbReference>
<name>A0A2S7KY35_9FLAO</name>
<dbReference type="GO" id="GO:0016020">
    <property type="term" value="C:membrane"/>
    <property type="evidence" value="ECO:0007669"/>
    <property type="project" value="InterPro"/>
</dbReference>
<organism evidence="3 4">
    <name type="scientific">Polaribacter filamentus</name>
    <dbReference type="NCBI Taxonomy" id="53483"/>
    <lineage>
        <taxon>Bacteria</taxon>
        <taxon>Pseudomonadati</taxon>
        <taxon>Bacteroidota</taxon>
        <taxon>Flavobacteriia</taxon>
        <taxon>Flavobacteriales</taxon>
        <taxon>Flavobacteriaceae</taxon>
    </lineage>
</organism>
<reference evidence="3 4" key="1">
    <citation type="submission" date="2016-11" db="EMBL/GenBank/DDBJ databases">
        <title>Trade-off between light-utilization and light-protection in marine flavobacteria.</title>
        <authorList>
            <person name="Kumagai Y."/>
        </authorList>
    </citation>
    <scope>NUCLEOTIDE SEQUENCE [LARGE SCALE GENOMIC DNA]</scope>
    <source>
        <strain evidence="3 4">ATCC 700397</strain>
    </source>
</reference>
<gene>
    <name evidence="3" type="ORF">BST83_09610</name>
</gene>
<accession>A0A2S7KY35</accession>
<dbReference type="Gene3D" id="3.40.50.11350">
    <property type="match status" value="1"/>
</dbReference>
<comment type="caution">
    <text evidence="3">The sequence shown here is derived from an EMBL/GenBank/DDBJ whole genome shotgun (WGS) entry which is preliminary data.</text>
</comment>
<dbReference type="AlphaFoldDB" id="A0A2S7KY35"/>
<evidence type="ECO:0000313" key="4">
    <source>
        <dbReference type="Proteomes" id="UP000239522"/>
    </source>
</evidence>
<dbReference type="Pfam" id="PF01531">
    <property type="entry name" value="Glyco_transf_11"/>
    <property type="match status" value="1"/>
</dbReference>
<dbReference type="OrthoDB" id="9794601at2"/>